<dbReference type="KEGG" id="smo:SELMODRAFT_231751"/>
<evidence type="ECO:0000313" key="2">
    <source>
        <dbReference type="EMBL" id="EFJ27347.1"/>
    </source>
</evidence>
<dbReference type="Proteomes" id="UP000001514">
    <property type="component" value="Unassembled WGS sequence"/>
</dbReference>
<dbReference type="eggNOG" id="KOG1192">
    <property type="taxonomic scope" value="Eukaryota"/>
</dbReference>
<dbReference type="PANTHER" id="PTHR11926">
    <property type="entry name" value="GLUCOSYL/GLUCURONOSYL TRANSFERASES"/>
    <property type="match status" value="1"/>
</dbReference>
<sequence length="152" mass="16790">MADEQRLHVAVLPTAGSGHINPMLELCRRLVPLGFQVTFVYPSNLCPKLESSLRHDDLHFQVVPSPASDKLLLMDPALQEDVTPVLEALRPPVKCLIADMFLGWSQDVAESLGIPRVAFIPSDSVSEAMCYHIPELVSMGFIPGHPIQIRKL</sequence>
<accession>D8RJX4</accession>
<gene>
    <name evidence="2" type="ORF">SELMODRAFT_231751</name>
</gene>
<organism evidence="3">
    <name type="scientific">Selaginella moellendorffii</name>
    <name type="common">Spikemoss</name>
    <dbReference type="NCBI Taxonomy" id="88036"/>
    <lineage>
        <taxon>Eukaryota</taxon>
        <taxon>Viridiplantae</taxon>
        <taxon>Streptophyta</taxon>
        <taxon>Embryophyta</taxon>
        <taxon>Tracheophyta</taxon>
        <taxon>Lycopodiopsida</taxon>
        <taxon>Selaginellales</taxon>
        <taxon>Selaginellaceae</taxon>
        <taxon>Selaginella</taxon>
    </lineage>
</organism>
<reference evidence="2 3" key="1">
    <citation type="journal article" date="2011" name="Science">
        <title>The Selaginella genome identifies genetic changes associated with the evolution of vascular plants.</title>
        <authorList>
            <person name="Banks J.A."/>
            <person name="Nishiyama T."/>
            <person name="Hasebe M."/>
            <person name="Bowman J.L."/>
            <person name="Gribskov M."/>
            <person name="dePamphilis C."/>
            <person name="Albert V.A."/>
            <person name="Aono N."/>
            <person name="Aoyama T."/>
            <person name="Ambrose B.A."/>
            <person name="Ashton N.W."/>
            <person name="Axtell M.J."/>
            <person name="Barker E."/>
            <person name="Barker M.S."/>
            <person name="Bennetzen J.L."/>
            <person name="Bonawitz N.D."/>
            <person name="Chapple C."/>
            <person name="Cheng C."/>
            <person name="Correa L.G."/>
            <person name="Dacre M."/>
            <person name="DeBarry J."/>
            <person name="Dreyer I."/>
            <person name="Elias M."/>
            <person name="Engstrom E.M."/>
            <person name="Estelle M."/>
            <person name="Feng L."/>
            <person name="Finet C."/>
            <person name="Floyd S.K."/>
            <person name="Frommer W.B."/>
            <person name="Fujita T."/>
            <person name="Gramzow L."/>
            <person name="Gutensohn M."/>
            <person name="Harholt J."/>
            <person name="Hattori M."/>
            <person name="Heyl A."/>
            <person name="Hirai T."/>
            <person name="Hiwatashi Y."/>
            <person name="Ishikawa M."/>
            <person name="Iwata M."/>
            <person name="Karol K.G."/>
            <person name="Koehler B."/>
            <person name="Kolukisaoglu U."/>
            <person name="Kubo M."/>
            <person name="Kurata T."/>
            <person name="Lalonde S."/>
            <person name="Li K."/>
            <person name="Li Y."/>
            <person name="Litt A."/>
            <person name="Lyons E."/>
            <person name="Manning G."/>
            <person name="Maruyama T."/>
            <person name="Michael T.P."/>
            <person name="Mikami K."/>
            <person name="Miyazaki S."/>
            <person name="Morinaga S."/>
            <person name="Murata T."/>
            <person name="Mueller-Roeber B."/>
            <person name="Nelson D.R."/>
            <person name="Obara M."/>
            <person name="Oguri Y."/>
            <person name="Olmstead R.G."/>
            <person name="Onodera N."/>
            <person name="Petersen B.L."/>
            <person name="Pils B."/>
            <person name="Prigge M."/>
            <person name="Rensing S.A."/>
            <person name="Riano-Pachon D.M."/>
            <person name="Roberts A.W."/>
            <person name="Sato Y."/>
            <person name="Scheller H.V."/>
            <person name="Schulz B."/>
            <person name="Schulz C."/>
            <person name="Shakirov E.V."/>
            <person name="Shibagaki N."/>
            <person name="Shinohara N."/>
            <person name="Shippen D.E."/>
            <person name="Soerensen I."/>
            <person name="Sotooka R."/>
            <person name="Sugimoto N."/>
            <person name="Sugita M."/>
            <person name="Sumikawa N."/>
            <person name="Tanurdzic M."/>
            <person name="Theissen G."/>
            <person name="Ulvskov P."/>
            <person name="Wakazuki S."/>
            <person name="Weng J.K."/>
            <person name="Willats W.W."/>
            <person name="Wipf D."/>
            <person name="Wolf P.G."/>
            <person name="Yang L."/>
            <person name="Zimmer A.D."/>
            <person name="Zhu Q."/>
            <person name="Mitros T."/>
            <person name="Hellsten U."/>
            <person name="Loque D."/>
            <person name="Otillar R."/>
            <person name="Salamov A."/>
            <person name="Schmutz J."/>
            <person name="Shapiro H."/>
            <person name="Lindquist E."/>
            <person name="Lucas S."/>
            <person name="Rokhsar D."/>
            <person name="Grigoriev I.V."/>
        </authorList>
    </citation>
    <scope>NUCLEOTIDE SEQUENCE [LARGE SCALE GENOMIC DNA]</scope>
</reference>
<dbReference type="HOGENOM" id="CLU_001724_4_5_1"/>
<dbReference type="PANTHER" id="PTHR11926:SF774">
    <property type="entry name" value="UDP-GLYCOSYLTRANSFERASE 85A1-RELATED"/>
    <property type="match status" value="1"/>
</dbReference>
<dbReference type="OMA" id="CMMLARA"/>
<dbReference type="Gramene" id="EFJ27347">
    <property type="protein sequence ID" value="EFJ27347"/>
    <property type="gene ID" value="SELMODRAFT_231751"/>
</dbReference>
<evidence type="ECO:0000256" key="1">
    <source>
        <dbReference type="ARBA" id="ARBA00009995"/>
    </source>
</evidence>
<dbReference type="SUPFAM" id="SSF53756">
    <property type="entry name" value="UDP-Glycosyltransferase/glycogen phosphorylase"/>
    <property type="match status" value="1"/>
</dbReference>
<dbReference type="AlphaFoldDB" id="D8RJX4"/>
<comment type="similarity">
    <text evidence="1">Belongs to the UDP-glycosyltransferase family.</text>
</comment>
<dbReference type="EMBL" id="GL377582">
    <property type="protein sequence ID" value="EFJ27347.1"/>
    <property type="molecule type" value="Genomic_DNA"/>
</dbReference>
<name>D8RJX4_SELML</name>
<dbReference type="Gene3D" id="3.40.50.2000">
    <property type="entry name" value="Glycogen Phosphorylase B"/>
    <property type="match status" value="1"/>
</dbReference>
<protein>
    <submittedName>
        <fullName evidence="2">Uncharacterized protein</fullName>
    </submittedName>
</protein>
<evidence type="ECO:0000313" key="3">
    <source>
        <dbReference type="Proteomes" id="UP000001514"/>
    </source>
</evidence>
<keyword evidence="3" id="KW-1185">Reference proteome</keyword>
<dbReference type="InParanoid" id="D8RJX4"/>
<proteinExistence type="inferred from homology"/>